<keyword evidence="1" id="KW-0472">Membrane</keyword>
<dbReference type="Proteomes" id="UP000285290">
    <property type="component" value="Unassembled WGS sequence"/>
</dbReference>
<reference evidence="4 5" key="1">
    <citation type="submission" date="2018-08" db="EMBL/GenBank/DDBJ databases">
        <title>A genome reference for cultivated species of the human gut microbiota.</title>
        <authorList>
            <person name="Zou Y."/>
            <person name="Xue W."/>
            <person name="Luo G."/>
        </authorList>
    </citation>
    <scope>NUCLEOTIDE SEQUENCE [LARGE SCALE GENOMIC DNA]</scope>
    <source>
        <strain evidence="2 4">AF18-16LB</strain>
        <strain evidence="3 5">AM29-10</strain>
    </source>
</reference>
<dbReference type="RefSeq" id="WP_117919774.1">
    <property type="nucleotide sequence ID" value="NZ_QRUL01000013.1"/>
</dbReference>
<evidence type="ECO:0000313" key="3">
    <source>
        <dbReference type="EMBL" id="RHE32366.1"/>
    </source>
</evidence>
<dbReference type="Proteomes" id="UP000284296">
    <property type="component" value="Unassembled WGS sequence"/>
</dbReference>
<evidence type="ECO:0000313" key="4">
    <source>
        <dbReference type="Proteomes" id="UP000284296"/>
    </source>
</evidence>
<sequence length="62" mass="7310">MNMMDKFNCDIMNVNDMHEKQNDNFDTFEKEEMHLNMSSRTYRVILGLVAIVLVIIILALVF</sequence>
<dbReference type="AlphaFoldDB" id="A0A412Q1S0"/>
<evidence type="ECO:0000313" key="2">
    <source>
        <dbReference type="EMBL" id="RGT79797.1"/>
    </source>
</evidence>
<dbReference type="EMBL" id="QRXG01000023">
    <property type="protein sequence ID" value="RGT79797.1"/>
    <property type="molecule type" value="Genomic_DNA"/>
</dbReference>
<evidence type="ECO:0000256" key="1">
    <source>
        <dbReference type="SAM" id="Phobius"/>
    </source>
</evidence>
<dbReference type="EMBL" id="QSKC01000007">
    <property type="protein sequence ID" value="RHE32366.1"/>
    <property type="molecule type" value="Genomic_DNA"/>
</dbReference>
<feature type="transmembrane region" description="Helical" evidence="1">
    <location>
        <begin position="42"/>
        <end position="61"/>
    </location>
</feature>
<gene>
    <name evidence="3" type="ORF">DW753_07200</name>
    <name evidence="2" type="ORF">DWX06_11850</name>
</gene>
<proteinExistence type="predicted"/>
<protein>
    <submittedName>
        <fullName evidence="2">Uncharacterized protein</fullName>
    </submittedName>
</protein>
<accession>A0A412Q1S0</accession>
<comment type="caution">
    <text evidence="2">The sequence shown here is derived from an EMBL/GenBank/DDBJ whole genome shotgun (WGS) entry which is preliminary data.</text>
</comment>
<evidence type="ECO:0000313" key="5">
    <source>
        <dbReference type="Proteomes" id="UP000285290"/>
    </source>
</evidence>
<organism evidence="2 4">
    <name type="scientific">Agathobacter rectalis</name>
    <dbReference type="NCBI Taxonomy" id="39491"/>
    <lineage>
        <taxon>Bacteria</taxon>
        <taxon>Bacillati</taxon>
        <taxon>Bacillota</taxon>
        <taxon>Clostridia</taxon>
        <taxon>Lachnospirales</taxon>
        <taxon>Lachnospiraceae</taxon>
        <taxon>Agathobacter</taxon>
    </lineage>
</organism>
<keyword evidence="1" id="KW-0812">Transmembrane</keyword>
<keyword evidence="1" id="KW-1133">Transmembrane helix</keyword>
<name>A0A412Q1S0_9FIRM</name>